<reference evidence="1 2" key="1">
    <citation type="submission" date="2017-03" db="EMBL/GenBank/DDBJ databases">
        <title>Sulfur activation and transportation mechanism of thermophilic Archaea Acidianus manzaensis YN-25.</title>
        <authorList>
            <person name="Ma Y."/>
            <person name="Yang Y."/>
            <person name="Xia J."/>
        </authorList>
    </citation>
    <scope>NUCLEOTIDE SEQUENCE [LARGE SCALE GENOMIC DNA]</scope>
    <source>
        <strain evidence="1 2">YN-25</strain>
    </source>
</reference>
<gene>
    <name evidence="1" type="ORF">B6F84_02570</name>
</gene>
<proteinExistence type="predicted"/>
<evidence type="ECO:0000313" key="2">
    <source>
        <dbReference type="Proteomes" id="UP000193404"/>
    </source>
</evidence>
<evidence type="ECO:0000313" key="1">
    <source>
        <dbReference type="EMBL" id="ARM75021.1"/>
    </source>
</evidence>
<accession>A0A1W6JXI9</accession>
<name>A0A1W6JXI9_9CREN</name>
<dbReference type="RefSeq" id="WP_148690776.1">
    <property type="nucleotide sequence ID" value="NZ_CP020477.1"/>
</dbReference>
<protein>
    <submittedName>
        <fullName evidence="1">Uncharacterized protein</fullName>
    </submittedName>
</protein>
<dbReference type="GeneID" id="41589767"/>
<dbReference type="OrthoDB" id="34621at2157"/>
<keyword evidence="2" id="KW-1185">Reference proteome</keyword>
<dbReference type="AlphaFoldDB" id="A0A1W6JXI9"/>
<dbReference type="EMBL" id="CP020477">
    <property type="protein sequence ID" value="ARM75021.1"/>
    <property type="molecule type" value="Genomic_DNA"/>
</dbReference>
<organism evidence="1 2">
    <name type="scientific">Acidianus manzaensis</name>
    <dbReference type="NCBI Taxonomy" id="282676"/>
    <lineage>
        <taxon>Archaea</taxon>
        <taxon>Thermoproteota</taxon>
        <taxon>Thermoprotei</taxon>
        <taxon>Sulfolobales</taxon>
        <taxon>Sulfolobaceae</taxon>
        <taxon>Acidianus</taxon>
    </lineage>
</organism>
<dbReference type="Proteomes" id="UP000193404">
    <property type="component" value="Chromosome"/>
</dbReference>
<dbReference type="KEGG" id="aman:B6F84_02570"/>
<sequence length="206" mass="24207">MKQLLSIKNLNFTPIASSSLLKINFESFPVRINLKSNFFFSLSKKEGLKIKKFINYSGIPELYDPKFDSWKLTFDKKSEGLVVTTKFEENYPILDFSSLKSFKSFNEVLKGMYNNLLIESFLIDYGTRDLIVDVFTYSEKVQDILEFIPFIRFTISTEIENDLLYITELSIPYKYFRSISEILSEIKTECNFLFTLNKKPYVSRII</sequence>